<dbReference type="InterPro" id="IPR013740">
    <property type="entry name" value="Redoxin"/>
</dbReference>
<dbReference type="InterPro" id="IPR013766">
    <property type="entry name" value="Thioredoxin_domain"/>
</dbReference>
<evidence type="ECO:0000259" key="6">
    <source>
        <dbReference type="PROSITE" id="PS51352"/>
    </source>
</evidence>
<dbReference type="GO" id="GO:0008961">
    <property type="term" value="F:phosphatidylglycerol-prolipoprotein diacylglyceryl transferase activity"/>
    <property type="evidence" value="ECO:0007669"/>
    <property type="project" value="InterPro"/>
</dbReference>
<feature type="transmembrane region" description="Helical" evidence="5">
    <location>
        <begin position="43"/>
        <end position="65"/>
    </location>
</feature>
<organism evidence="7">
    <name type="scientific">Pseudomonas solani</name>
    <dbReference type="NCBI Taxonomy" id="2731552"/>
    <lineage>
        <taxon>Bacteria</taxon>
        <taxon>Pseudomonadati</taxon>
        <taxon>Pseudomonadota</taxon>
        <taxon>Gammaproteobacteria</taxon>
        <taxon>Pseudomonadales</taxon>
        <taxon>Pseudomonadaceae</taxon>
        <taxon>Pseudomonas</taxon>
    </lineage>
</organism>
<dbReference type="InterPro" id="IPR017937">
    <property type="entry name" value="Thioredoxin_CS"/>
</dbReference>
<evidence type="ECO:0000256" key="5">
    <source>
        <dbReference type="SAM" id="Phobius"/>
    </source>
</evidence>
<dbReference type="CDD" id="cd02966">
    <property type="entry name" value="TlpA_like_family"/>
    <property type="match status" value="1"/>
</dbReference>
<keyword evidence="5" id="KW-1133">Transmembrane helix</keyword>
<dbReference type="InterPro" id="IPR001640">
    <property type="entry name" value="Lgt"/>
</dbReference>
<dbReference type="InterPro" id="IPR036249">
    <property type="entry name" value="Thioredoxin-like_sf"/>
</dbReference>
<reference evidence="7" key="1">
    <citation type="submission" date="2023-08" db="EMBL/GenBank/DDBJ databases">
        <title>Increased levels of nutrients transform a symbiont into a lethal pathobiont.</title>
        <authorList>
            <person name="Lachnit T."/>
            <person name="Ulrich L."/>
            <person name="Willmer F.M."/>
            <person name="Hasenbein T."/>
            <person name="Steiner L.X."/>
            <person name="Wolters M."/>
            <person name="Herbst E.M."/>
            <person name="Deines P."/>
        </authorList>
    </citation>
    <scope>NUCLEOTIDE SEQUENCE</scope>
    <source>
        <strain evidence="7">T3</strain>
    </source>
</reference>
<gene>
    <name evidence="7" type="ORF">ABS648_01025</name>
</gene>
<feature type="transmembrane region" description="Helical" evidence="5">
    <location>
        <begin position="109"/>
        <end position="130"/>
    </location>
</feature>
<name>A0AAU7Y6G7_9PSED</name>
<dbReference type="GO" id="GO:0017004">
    <property type="term" value="P:cytochrome complex assembly"/>
    <property type="evidence" value="ECO:0007669"/>
    <property type="project" value="UniProtKB-KW"/>
</dbReference>
<dbReference type="GO" id="GO:0030313">
    <property type="term" value="C:cell envelope"/>
    <property type="evidence" value="ECO:0007669"/>
    <property type="project" value="UniProtKB-SubCell"/>
</dbReference>
<keyword evidence="3" id="KW-1015">Disulfide bond</keyword>
<proteinExistence type="predicted"/>
<dbReference type="SUPFAM" id="SSF52833">
    <property type="entry name" value="Thioredoxin-like"/>
    <property type="match status" value="1"/>
</dbReference>
<evidence type="ECO:0000313" key="7">
    <source>
        <dbReference type="EMBL" id="XBY64372.1"/>
    </source>
</evidence>
<feature type="transmembrane region" description="Helical" evidence="5">
    <location>
        <begin position="6"/>
        <end position="31"/>
    </location>
</feature>
<protein>
    <submittedName>
        <fullName evidence="7">TlpA disulfide reductase family protein</fullName>
    </submittedName>
</protein>
<evidence type="ECO:0000256" key="4">
    <source>
        <dbReference type="ARBA" id="ARBA00023284"/>
    </source>
</evidence>
<dbReference type="RefSeq" id="WP_031287536.1">
    <property type="nucleotide sequence ID" value="NZ_CP158373.1"/>
</dbReference>
<dbReference type="Pfam" id="PF08534">
    <property type="entry name" value="Redoxin"/>
    <property type="match status" value="1"/>
</dbReference>
<dbReference type="PROSITE" id="PS00194">
    <property type="entry name" value="THIOREDOXIN_1"/>
    <property type="match status" value="1"/>
</dbReference>
<accession>A0AAU7Y6G7</accession>
<comment type="subcellular location">
    <subcellularLocation>
        <location evidence="1">Cell envelope</location>
    </subcellularLocation>
</comment>
<evidence type="ECO:0000256" key="1">
    <source>
        <dbReference type="ARBA" id="ARBA00004196"/>
    </source>
</evidence>
<dbReference type="Pfam" id="PF01790">
    <property type="entry name" value="LGT"/>
    <property type="match status" value="1"/>
</dbReference>
<keyword evidence="5" id="KW-0812">Transmembrane</keyword>
<dbReference type="GO" id="GO:0042158">
    <property type="term" value="P:lipoprotein biosynthetic process"/>
    <property type="evidence" value="ECO:0007669"/>
    <property type="project" value="InterPro"/>
</dbReference>
<evidence type="ECO:0000256" key="3">
    <source>
        <dbReference type="ARBA" id="ARBA00023157"/>
    </source>
</evidence>
<keyword evidence="5" id="KW-0472">Membrane</keyword>
<keyword evidence="2" id="KW-0201">Cytochrome c-type biogenesis</keyword>
<feature type="domain" description="Thioredoxin" evidence="6">
    <location>
        <begin position="130"/>
        <end position="267"/>
    </location>
</feature>
<dbReference type="PROSITE" id="PS51352">
    <property type="entry name" value="THIOREDOXIN_2"/>
    <property type="match status" value="1"/>
</dbReference>
<dbReference type="GO" id="GO:0005886">
    <property type="term" value="C:plasma membrane"/>
    <property type="evidence" value="ECO:0007669"/>
    <property type="project" value="InterPro"/>
</dbReference>
<dbReference type="PANTHER" id="PTHR42852">
    <property type="entry name" value="THIOL:DISULFIDE INTERCHANGE PROTEIN DSBE"/>
    <property type="match status" value="1"/>
</dbReference>
<evidence type="ECO:0000256" key="2">
    <source>
        <dbReference type="ARBA" id="ARBA00022748"/>
    </source>
</evidence>
<sequence length="268" mass="29092">MNSMQIGPVALSASQALFYLGFFSALVCGWWQGRRRGGNPESVLFSMLVAGVLAARVGFVALYLADYRAEPWRMLDIRDGGFLLLPGLAAAALVGLLQARRHPAVRRPLGIALLVGATLWGGGSALLAALESGRQLPNVALSDLDGKPVDIRELDGRPLVINLWATWCPPCRREMPALQAAQQARPDLRFVLINQGENAEHVKRFLQEQGLEVQDVLIDGGNRFGALTGSYGLPTTLFYDGQGRMLKSHMGELSRASLSRELESLATE</sequence>
<keyword evidence="4" id="KW-0676">Redox-active center</keyword>
<dbReference type="GO" id="GO:0015036">
    <property type="term" value="F:disulfide oxidoreductase activity"/>
    <property type="evidence" value="ECO:0007669"/>
    <property type="project" value="UniProtKB-ARBA"/>
</dbReference>
<dbReference type="EMBL" id="CP158373">
    <property type="protein sequence ID" value="XBY64372.1"/>
    <property type="molecule type" value="Genomic_DNA"/>
</dbReference>
<dbReference type="InterPro" id="IPR050553">
    <property type="entry name" value="Thioredoxin_ResA/DsbE_sf"/>
</dbReference>
<feature type="transmembrane region" description="Helical" evidence="5">
    <location>
        <begin position="77"/>
        <end position="97"/>
    </location>
</feature>
<dbReference type="Gene3D" id="3.40.30.10">
    <property type="entry name" value="Glutaredoxin"/>
    <property type="match status" value="1"/>
</dbReference>
<dbReference type="AlphaFoldDB" id="A0AAU7Y6G7"/>
<dbReference type="PANTHER" id="PTHR42852:SF6">
    <property type="entry name" value="THIOL:DISULFIDE INTERCHANGE PROTEIN DSBE"/>
    <property type="match status" value="1"/>
</dbReference>